<protein>
    <submittedName>
        <fullName evidence="1">Uncharacterized protein</fullName>
    </submittedName>
</protein>
<organism evidence="1 2">
    <name type="scientific">Novipirellula galeiformis</name>
    <dbReference type="NCBI Taxonomy" id="2528004"/>
    <lineage>
        <taxon>Bacteria</taxon>
        <taxon>Pseudomonadati</taxon>
        <taxon>Planctomycetota</taxon>
        <taxon>Planctomycetia</taxon>
        <taxon>Pirellulales</taxon>
        <taxon>Pirellulaceae</taxon>
        <taxon>Novipirellula</taxon>
    </lineage>
</organism>
<reference evidence="1 2" key="1">
    <citation type="submission" date="2019-02" db="EMBL/GenBank/DDBJ databases">
        <title>Deep-cultivation of Planctomycetes and their phenomic and genomic characterization uncovers novel biology.</title>
        <authorList>
            <person name="Wiegand S."/>
            <person name="Jogler M."/>
            <person name="Boedeker C."/>
            <person name="Pinto D."/>
            <person name="Vollmers J."/>
            <person name="Rivas-Marin E."/>
            <person name="Kohn T."/>
            <person name="Peeters S.H."/>
            <person name="Heuer A."/>
            <person name="Rast P."/>
            <person name="Oberbeckmann S."/>
            <person name="Bunk B."/>
            <person name="Jeske O."/>
            <person name="Meyerdierks A."/>
            <person name="Storesund J.E."/>
            <person name="Kallscheuer N."/>
            <person name="Luecker S."/>
            <person name="Lage O.M."/>
            <person name="Pohl T."/>
            <person name="Merkel B.J."/>
            <person name="Hornburger P."/>
            <person name="Mueller R.-W."/>
            <person name="Bruemmer F."/>
            <person name="Labrenz M."/>
            <person name="Spormann A.M."/>
            <person name="Op Den Camp H."/>
            <person name="Overmann J."/>
            <person name="Amann R."/>
            <person name="Jetten M.S.M."/>
            <person name="Mascher T."/>
            <person name="Medema M.H."/>
            <person name="Devos D.P."/>
            <person name="Kaster A.-K."/>
            <person name="Ovreas L."/>
            <person name="Rohde M."/>
            <person name="Galperin M.Y."/>
            <person name="Jogler C."/>
        </authorList>
    </citation>
    <scope>NUCLEOTIDE SEQUENCE [LARGE SCALE GENOMIC DNA]</scope>
    <source>
        <strain evidence="1 2">Pla52o</strain>
    </source>
</reference>
<dbReference type="EMBL" id="SJPT01000008">
    <property type="protein sequence ID" value="TWU20449.1"/>
    <property type="molecule type" value="Genomic_DNA"/>
</dbReference>
<name>A0A5C6CC88_9BACT</name>
<comment type="caution">
    <text evidence="1">The sequence shown here is derived from an EMBL/GenBank/DDBJ whole genome shotgun (WGS) entry which is preliminary data.</text>
</comment>
<accession>A0A5C6CC88</accession>
<proteinExistence type="predicted"/>
<sequence length="38" mass="4233">MDSVGRPQTAFRYWLALLSVSLSDLSISDAEEDDAEED</sequence>
<evidence type="ECO:0000313" key="2">
    <source>
        <dbReference type="Proteomes" id="UP000316304"/>
    </source>
</evidence>
<dbReference type="AlphaFoldDB" id="A0A5C6CC88"/>
<dbReference type="Proteomes" id="UP000316304">
    <property type="component" value="Unassembled WGS sequence"/>
</dbReference>
<gene>
    <name evidence="1" type="ORF">Pla52o_43270</name>
</gene>
<evidence type="ECO:0000313" key="1">
    <source>
        <dbReference type="EMBL" id="TWU20449.1"/>
    </source>
</evidence>
<keyword evidence="2" id="KW-1185">Reference proteome</keyword>